<keyword evidence="7" id="KW-0378">Hydrolase</keyword>
<feature type="domain" description="Nudix hydrolase" evidence="12">
    <location>
        <begin position="1"/>
        <end position="126"/>
    </location>
</feature>
<dbReference type="GO" id="GO:0044716">
    <property type="term" value="F:8-oxo-GDP phosphatase activity"/>
    <property type="evidence" value="ECO:0007669"/>
    <property type="project" value="TreeGrafter"/>
</dbReference>
<evidence type="ECO:0000256" key="8">
    <source>
        <dbReference type="ARBA" id="ARBA00022842"/>
    </source>
</evidence>
<evidence type="ECO:0000256" key="1">
    <source>
        <dbReference type="ARBA" id="ARBA00001946"/>
    </source>
</evidence>
<name>A0A395W5G1_9FIRM</name>
<keyword evidence="5" id="KW-0479">Metal-binding</keyword>
<dbReference type="AlphaFoldDB" id="A0A395W5G1"/>
<dbReference type="PROSITE" id="PS51462">
    <property type="entry name" value="NUDIX"/>
    <property type="match status" value="1"/>
</dbReference>
<dbReference type="GO" id="GO:0044715">
    <property type="term" value="F:8-oxo-dGDP phosphatase activity"/>
    <property type="evidence" value="ECO:0007669"/>
    <property type="project" value="TreeGrafter"/>
</dbReference>
<evidence type="ECO:0000256" key="7">
    <source>
        <dbReference type="ARBA" id="ARBA00022801"/>
    </source>
</evidence>
<keyword evidence="3" id="KW-0515">Mutator protein</keyword>
<evidence type="ECO:0000313" key="14">
    <source>
        <dbReference type="Proteomes" id="UP000265489"/>
    </source>
</evidence>
<dbReference type="Pfam" id="PF00293">
    <property type="entry name" value="NUDIX"/>
    <property type="match status" value="1"/>
</dbReference>
<evidence type="ECO:0000256" key="5">
    <source>
        <dbReference type="ARBA" id="ARBA00022723"/>
    </source>
</evidence>
<keyword evidence="8" id="KW-0460">Magnesium</keyword>
<comment type="catalytic activity">
    <reaction evidence="10">
        <text>8-oxo-dGTP + H2O = 8-oxo-dGMP + diphosphate + H(+)</text>
        <dbReference type="Rhea" id="RHEA:31575"/>
        <dbReference type="ChEBI" id="CHEBI:15377"/>
        <dbReference type="ChEBI" id="CHEBI:15378"/>
        <dbReference type="ChEBI" id="CHEBI:33019"/>
        <dbReference type="ChEBI" id="CHEBI:63224"/>
        <dbReference type="ChEBI" id="CHEBI:77896"/>
        <dbReference type="EC" id="3.6.1.55"/>
    </reaction>
</comment>
<dbReference type="RefSeq" id="WP_118325509.1">
    <property type="nucleotide sequence ID" value="NZ_QRYH01000018.1"/>
</dbReference>
<dbReference type="EC" id="3.6.1.55" evidence="11"/>
<dbReference type="InterPro" id="IPR047127">
    <property type="entry name" value="MutT-like"/>
</dbReference>
<comment type="cofactor">
    <cofactor evidence="1">
        <name>Mg(2+)</name>
        <dbReference type="ChEBI" id="CHEBI:18420"/>
    </cofactor>
</comment>
<dbReference type="GO" id="GO:0035539">
    <property type="term" value="F:8-oxo-7,8-dihydrodeoxyguanosine triphosphate pyrophosphatase activity"/>
    <property type="evidence" value="ECO:0007669"/>
    <property type="project" value="UniProtKB-EC"/>
</dbReference>
<dbReference type="GO" id="GO:0008413">
    <property type="term" value="F:8-oxo-7,8-dihydroguanosine triphosphate pyrophosphatase activity"/>
    <property type="evidence" value="ECO:0007669"/>
    <property type="project" value="TreeGrafter"/>
</dbReference>
<proteinExistence type="inferred from homology"/>
<evidence type="ECO:0000256" key="3">
    <source>
        <dbReference type="ARBA" id="ARBA00022457"/>
    </source>
</evidence>
<dbReference type="CDD" id="cd03425">
    <property type="entry name" value="NUDIX_MutT_NudA_like"/>
    <property type="match status" value="1"/>
</dbReference>
<evidence type="ECO:0000256" key="2">
    <source>
        <dbReference type="ARBA" id="ARBA00005582"/>
    </source>
</evidence>
<keyword evidence="4" id="KW-0235">DNA replication</keyword>
<keyword evidence="6" id="KW-0227">DNA damage</keyword>
<dbReference type="InterPro" id="IPR015797">
    <property type="entry name" value="NUDIX_hydrolase-like_dom_sf"/>
</dbReference>
<dbReference type="Proteomes" id="UP000265489">
    <property type="component" value="Unassembled WGS sequence"/>
</dbReference>
<reference evidence="13 14" key="1">
    <citation type="submission" date="2018-08" db="EMBL/GenBank/DDBJ databases">
        <title>A genome reference for cultivated species of the human gut microbiota.</title>
        <authorList>
            <person name="Zou Y."/>
            <person name="Xue W."/>
            <person name="Luo G."/>
        </authorList>
    </citation>
    <scope>NUCLEOTIDE SEQUENCE [LARGE SCALE GENOMIC DNA]</scope>
    <source>
        <strain evidence="13 14">AF15-20</strain>
    </source>
</reference>
<dbReference type="Gene3D" id="3.90.79.10">
    <property type="entry name" value="Nucleoside Triphosphate Pyrophosphohydrolase"/>
    <property type="match status" value="1"/>
</dbReference>
<evidence type="ECO:0000313" key="13">
    <source>
        <dbReference type="EMBL" id="RGU90492.1"/>
    </source>
</evidence>
<dbReference type="GO" id="GO:0006281">
    <property type="term" value="P:DNA repair"/>
    <property type="evidence" value="ECO:0007669"/>
    <property type="project" value="UniProtKB-KW"/>
</dbReference>
<dbReference type="GO" id="GO:0006260">
    <property type="term" value="P:DNA replication"/>
    <property type="evidence" value="ECO:0007669"/>
    <property type="project" value="UniProtKB-KW"/>
</dbReference>
<gene>
    <name evidence="13" type="ORF">DWW32_08710</name>
</gene>
<dbReference type="GO" id="GO:0046872">
    <property type="term" value="F:metal ion binding"/>
    <property type="evidence" value="ECO:0007669"/>
    <property type="project" value="UniProtKB-KW"/>
</dbReference>
<comment type="caution">
    <text evidence="13">The sequence shown here is derived from an EMBL/GenBank/DDBJ whole genome shotgun (WGS) entry which is preliminary data.</text>
</comment>
<dbReference type="EMBL" id="QRYQ01000017">
    <property type="protein sequence ID" value="RGU90492.1"/>
    <property type="molecule type" value="Genomic_DNA"/>
</dbReference>
<dbReference type="SUPFAM" id="SSF55811">
    <property type="entry name" value="Nudix"/>
    <property type="match status" value="1"/>
</dbReference>
<accession>A0A395W5G1</accession>
<dbReference type="PANTHER" id="PTHR47707">
    <property type="entry name" value="8-OXO-DGTP DIPHOSPHATASE"/>
    <property type="match status" value="1"/>
</dbReference>
<comment type="similarity">
    <text evidence="2">Belongs to the Nudix hydrolase family.</text>
</comment>
<keyword evidence="9" id="KW-0234">DNA repair</keyword>
<sequence>MNKLNVVCGALVIDGKVMIAQRNYGSSQGFFEFPGGKVEGNETKEEALIREWKEECDIDIYDVQYLASSIDYQDGYEIHLTCFTCTSKEKPTKLSVHSEYIWTTPDHIYDYNFFKSDKMLVEALKEVWPCLIKPTKLKY</sequence>
<evidence type="ECO:0000256" key="6">
    <source>
        <dbReference type="ARBA" id="ARBA00022763"/>
    </source>
</evidence>
<evidence type="ECO:0000256" key="4">
    <source>
        <dbReference type="ARBA" id="ARBA00022705"/>
    </source>
</evidence>
<evidence type="ECO:0000256" key="10">
    <source>
        <dbReference type="ARBA" id="ARBA00035861"/>
    </source>
</evidence>
<evidence type="ECO:0000256" key="9">
    <source>
        <dbReference type="ARBA" id="ARBA00023204"/>
    </source>
</evidence>
<protein>
    <recommendedName>
        <fullName evidence="11">8-oxo-dGTP diphosphatase</fullName>
        <ecNumber evidence="11">3.6.1.55</ecNumber>
    </recommendedName>
</protein>
<evidence type="ECO:0000256" key="11">
    <source>
        <dbReference type="ARBA" id="ARBA00038905"/>
    </source>
</evidence>
<dbReference type="InterPro" id="IPR000086">
    <property type="entry name" value="NUDIX_hydrolase_dom"/>
</dbReference>
<evidence type="ECO:0000259" key="12">
    <source>
        <dbReference type="PROSITE" id="PS51462"/>
    </source>
</evidence>
<dbReference type="PANTHER" id="PTHR47707:SF1">
    <property type="entry name" value="NUDIX HYDROLASE FAMILY PROTEIN"/>
    <property type="match status" value="1"/>
</dbReference>
<organism evidence="13 14">
    <name type="scientific">Holdemanella biformis</name>
    <dbReference type="NCBI Taxonomy" id="1735"/>
    <lineage>
        <taxon>Bacteria</taxon>
        <taxon>Bacillati</taxon>
        <taxon>Bacillota</taxon>
        <taxon>Erysipelotrichia</taxon>
        <taxon>Erysipelotrichales</taxon>
        <taxon>Erysipelotrichaceae</taxon>
        <taxon>Holdemanella</taxon>
    </lineage>
</organism>
<dbReference type="GeneID" id="66580071"/>